<dbReference type="InterPro" id="IPR045299">
    <property type="entry name" value="Complex1_LYR_NDUFA6_LYRM6"/>
</dbReference>
<dbReference type="AlphaFoldDB" id="A0AAV7FA69"/>
<evidence type="ECO:0000256" key="6">
    <source>
        <dbReference type="ARBA" id="ARBA00022982"/>
    </source>
</evidence>
<evidence type="ECO:0000313" key="10">
    <source>
        <dbReference type="EMBL" id="KAG9456942.1"/>
    </source>
</evidence>
<reference evidence="10 11" key="1">
    <citation type="submission" date="2021-07" db="EMBL/GenBank/DDBJ databases">
        <title>The Aristolochia fimbriata genome: insights into angiosperm evolution, floral development and chemical biosynthesis.</title>
        <authorList>
            <person name="Jiao Y."/>
        </authorList>
    </citation>
    <scope>NUCLEOTIDE SEQUENCE [LARGE SCALE GENOMIC DNA]</scope>
    <source>
        <strain evidence="10">IBCAS-2021</strain>
        <tissue evidence="10">Leaf</tissue>
    </source>
</reference>
<organism evidence="10 11">
    <name type="scientific">Aristolochia fimbriata</name>
    <name type="common">White veined hardy Dutchman's pipe vine</name>
    <dbReference type="NCBI Taxonomy" id="158543"/>
    <lineage>
        <taxon>Eukaryota</taxon>
        <taxon>Viridiplantae</taxon>
        <taxon>Streptophyta</taxon>
        <taxon>Embryophyta</taxon>
        <taxon>Tracheophyta</taxon>
        <taxon>Spermatophyta</taxon>
        <taxon>Magnoliopsida</taxon>
        <taxon>Magnoliidae</taxon>
        <taxon>Piperales</taxon>
        <taxon>Aristolochiaceae</taxon>
        <taxon>Aristolochia</taxon>
    </lineage>
</organism>
<keyword evidence="3" id="KW-0813">Transport</keyword>
<comment type="similarity">
    <text evidence="2">Belongs to the complex I LYR family.</text>
</comment>
<keyword evidence="8 9" id="KW-0472">Membrane</keyword>
<comment type="caution">
    <text evidence="10">The sequence shown here is derived from an EMBL/GenBank/DDBJ whole genome shotgun (WGS) entry which is preliminary data.</text>
</comment>
<evidence type="ECO:0000256" key="3">
    <source>
        <dbReference type="ARBA" id="ARBA00022448"/>
    </source>
</evidence>
<evidence type="ECO:0000256" key="8">
    <source>
        <dbReference type="ARBA" id="ARBA00023136"/>
    </source>
</evidence>
<comment type="subcellular location">
    <subcellularLocation>
        <location evidence="1">Mitochondrion inner membrane</location>
        <topology evidence="1">Peripheral membrane protein</topology>
        <orientation evidence="1">Matrix side</orientation>
    </subcellularLocation>
</comment>
<evidence type="ECO:0000256" key="2">
    <source>
        <dbReference type="ARBA" id="ARBA00009508"/>
    </source>
</evidence>
<name>A0AAV7FA69_ARIFI</name>
<dbReference type="EMBL" id="JAINDJ010000002">
    <property type="protein sequence ID" value="KAG9456942.1"/>
    <property type="molecule type" value="Genomic_DNA"/>
</dbReference>
<gene>
    <name evidence="10" type="ORF">H6P81_001450</name>
</gene>
<keyword evidence="11" id="KW-1185">Reference proteome</keyword>
<dbReference type="CDD" id="cd20266">
    <property type="entry name" value="Complex1_LYR_NDUFA6_LYRM6"/>
    <property type="match status" value="1"/>
</dbReference>
<evidence type="ECO:0000313" key="11">
    <source>
        <dbReference type="Proteomes" id="UP000825729"/>
    </source>
</evidence>
<keyword evidence="9" id="KW-1133">Transmembrane helix</keyword>
<dbReference type="InterPro" id="IPR016488">
    <property type="entry name" value="NADH_Ub_cplx-1_asu_su-6"/>
</dbReference>
<sequence length="160" mass="18299">MAHALRNAKVPPNSATLAEAKSHVIDLFKKACRSLPTVMNLYHLDDIITVSQLRSAVSSKFRKNAHITNPKVIDLLVFNGMEELANIIEHYKQRHHIIEHGIQQIWHIFVAAAHYMWFFVYMVLPVQGSESTCTSYYAPYLTDNSGLNIFFHSCAHPHEK</sequence>
<keyword evidence="4" id="KW-0679">Respiratory chain</keyword>
<dbReference type="GO" id="GO:0045271">
    <property type="term" value="C:respiratory chain complex I"/>
    <property type="evidence" value="ECO:0007669"/>
    <property type="project" value="InterPro"/>
</dbReference>
<dbReference type="PANTHER" id="PTHR12964">
    <property type="entry name" value="NADH-UBIQUINONE OXIDOREDUCTASE B14 SUBUNIT"/>
    <property type="match status" value="1"/>
</dbReference>
<keyword evidence="9" id="KW-0812">Transmembrane</keyword>
<dbReference type="PANTHER" id="PTHR12964:SF0">
    <property type="entry name" value="NADH DEHYDROGENASE [UBIQUINONE] 1 ALPHA SUBCOMPLEX SUBUNIT 6"/>
    <property type="match status" value="1"/>
</dbReference>
<evidence type="ECO:0000256" key="9">
    <source>
        <dbReference type="SAM" id="Phobius"/>
    </source>
</evidence>
<evidence type="ECO:0000256" key="4">
    <source>
        <dbReference type="ARBA" id="ARBA00022660"/>
    </source>
</evidence>
<dbReference type="GO" id="GO:0005743">
    <property type="term" value="C:mitochondrial inner membrane"/>
    <property type="evidence" value="ECO:0007669"/>
    <property type="project" value="UniProtKB-SubCell"/>
</dbReference>
<feature type="transmembrane region" description="Helical" evidence="9">
    <location>
        <begin position="105"/>
        <end position="124"/>
    </location>
</feature>
<dbReference type="GO" id="GO:0006979">
    <property type="term" value="P:response to oxidative stress"/>
    <property type="evidence" value="ECO:0007669"/>
    <property type="project" value="TreeGrafter"/>
</dbReference>
<accession>A0AAV7FA69</accession>
<keyword evidence="7" id="KW-0496">Mitochondrion</keyword>
<dbReference type="Proteomes" id="UP000825729">
    <property type="component" value="Unassembled WGS sequence"/>
</dbReference>
<evidence type="ECO:0008006" key="12">
    <source>
        <dbReference type="Google" id="ProtNLM"/>
    </source>
</evidence>
<keyword evidence="6" id="KW-0249">Electron transport</keyword>
<proteinExistence type="inferred from homology"/>
<evidence type="ECO:0000256" key="1">
    <source>
        <dbReference type="ARBA" id="ARBA00004443"/>
    </source>
</evidence>
<evidence type="ECO:0000256" key="5">
    <source>
        <dbReference type="ARBA" id="ARBA00022792"/>
    </source>
</evidence>
<evidence type="ECO:0000256" key="7">
    <source>
        <dbReference type="ARBA" id="ARBA00023128"/>
    </source>
</evidence>
<protein>
    <recommendedName>
        <fullName evidence="12">NADH dehydrogenase [ubiquinone] 1 alpha subcomplex subunit 6</fullName>
    </recommendedName>
</protein>
<keyword evidence="5" id="KW-0999">Mitochondrion inner membrane</keyword>